<dbReference type="PIRSF" id="PIRSF030850">
    <property type="entry name" value="UCP030850"/>
    <property type="match status" value="1"/>
</dbReference>
<evidence type="ECO:0000313" key="3">
    <source>
        <dbReference type="EMBL" id="HAC6865656.1"/>
    </source>
</evidence>
<evidence type="ECO:0000313" key="4">
    <source>
        <dbReference type="EMBL" id="HAE6180669.1"/>
    </source>
</evidence>
<gene>
    <name evidence="3" type="ORF">G0D54_10760</name>
    <name evidence="4" type="ORF">G4I81_001342</name>
</gene>
<reference evidence="4" key="2">
    <citation type="submission" date="2018-07" db="EMBL/GenBank/DDBJ databases">
        <authorList>
            <consortium name="NCBI Pathogen Detection Project"/>
        </authorList>
    </citation>
    <scope>NUCLEOTIDE SEQUENCE</scope>
    <source>
        <strain evidence="4">13-0119</strain>
        <strain evidence="3">13-1023</strain>
    </source>
</reference>
<reference evidence="4" key="1">
    <citation type="journal article" date="2018" name="Genome Biol.">
        <title>SKESA: strategic k-mer extension for scrupulous assemblies.</title>
        <authorList>
            <person name="Souvorov A."/>
            <person name="Agarwala R."/>
            <person name="Lipman D.J."/>
        </authorList>
    </citation>
    <scope>NUCLEOTIDE SEQUENCE</scope>
    <source>
        <strain evidence="4">13-0119</strain>
        <strain evidence="3">13-1023</strain>
    </source>
</reference>
<dbReference type="InterPro" id="IPR011396">
    <property type="entry name" value="PT_DNA_restrict"/>
</dbReference>
<protein>
    <submittedName>
        <fullName evidence="4">HNH endonuclease</fullName>
    </submittedName>
</protein>
<dbReference type="EMBL" id="DAAMJC010000006">
    <property type="protein sequence ID" value="HAC6865656.1"/>
    <property type="molecule type" value="Genomic_DNA"/>
</dbReference>
<evidence type="ECO:0000259" key="1">
    <source>
        <dbReference type="Pfam" id="PF13391"/>
    </source>
</evidence>
<keyword evidence="4" id="KW-0378">Hydrolase</keyword>
<dbReference type="Pfam" id="PF13391">
    <property type="entry name" value="HNH_2"/>
    <property type="match status" value="1"/>
</dbReference>
<accession>A0A602UX31</accession>
<dbReference type="Pfam" id="PF26340">
    <property type="entry name" value="DNA-SBD_ScoMcrA"/>
    <property type="match status" value="1"/>
</dbReference>
<proteinExistence type="predicted"/>
<comment type="caution">
    <text evidence="4">The sequence shown here is derived from an EMBL/GenBank/DDBJ whole genome shotgun (WGS) entry which is preliminary data.</text>
</comment>
<dbReference type="EMBL" id="DAASMX010000007">
    <property type="protein sequence ID" value="HAE6180669.1"/>
    <property type="molecule type" value="Genomic_DNA"/>
</dbReference>
<sequence length="296" mass="34130">MTSDKTLKQAISNITIWRKGEQRAPHKPLLLLYVLSHYRQGHDRLFDYGSEIHEQLLDLLERYGPQRREQRPDMPFWRLKGDGFWELQNAEFCSTSGSRQPPKRELIEYNVAGGFDAVNFALVIKKRKLIDTLAQQILEAHFPTSIQEDIADEMGFDIRTSLRQRDPKFRQAVLRAYNYQCAVCGFNMRHDNAPIALEAAHIRWKQHHGPCEVPNGLALCAIHHKAFDRGSIGLDENMRVVVSDAVNGGGVVQRLFWDFAGKEIALPQMKENYPGERFVEWHKRECSEEDIDLGGF</sequence>
<name>A0A602UX31_SALET</name>
<dbReference type="AlphaFoldDB" id="A0A602UX31"/>
<organism evidence="4">
    <name type="scientific">Salmonella enterica subsp. enterica serovar Javiana</name>
    <dbReference type="NCBI Taxonomy" id="363569"/>
    <lineage>
        <taxon>Bacteria</taxon>
        <taxon>Pseudomonadati</taxon>
        <taxon>Pseudomonadota</taxon>
        <taxon>Gammaproteobacteria</taxon>
        <taxon>Enterobacterales</taxon>
        <taxon>Enterobacteriaceae</taxon>
        <taxon>Salmonella</taxon>
    </lineage>
</organism>
<keyword evidence="4" id="KW-0540">Nuclease</keyword>
<keyword evidence="4" id="KW-0255">Endonuclease</keyword>
<dbReference type="InterPro" id="IPR058813">
    <property type="entry name" value="DNA-SBD_ScoMcrA"/>
</dbReference>
<dbReference type="NCBIfam" id="NF045808">
    <property type="entry name" value="PT-DNA_restrict"/>
    <property type="match status" value="1"/>
</dbReference>
<dbReference type="InterPro" id="IPR003615">
    <property type="entry name" value="HNH_nuc"/>
</dbReference>
<dbReference type="RefSeq" id="WP_015406157.1">
    <property type="nucleotide sequence ID" value="NZ_CP154881.1"/>
</dbReference>
<feature type="domain" description="HNH nuclease" evidence="1">
    <location>
        <begin position="181"/>
        <end position="235"/>
    </location>
</feature>
<feature type="domain" description="ScoMcrA-like DNA sulfur-binding" evidence="2">
    <location>
        <begin position="5"/>
        <end position="157"/>
    </location>
</feature>
<evidence type="ECO:0000259" key="2">
    <source>
        <dbReference type="Pfam" id="PF26340"/>
    </source>
</evidence>
<dbReference type="GO" id="GO:0004519">
    <property type="term" value="F:endonuclease activity"/>
    <property type="evidence" value="ECO:0007669"/>
    <property type="project" value="UniProtKB-KW"/>
</dbReference>